<evidence type="ECO:0000256" key="1">
    <source>
        <dbReference type="SAM" id="MobiDB-lite"/>
    </source>
</evidence>
<protein>
    <submittedName>
        <fullName evidence="2">(apollo) hypothetical protein</fullName>
    </submittedName>
</protein>
<dbReference type="AlphaFoldDB" id="A0A8S3XDH9"/>
<accession>A0A8S3XDH9</accession>
<dbReference type="OrthoDB" id="10051975at2759"/>
<evidence type="ECO:0000313" key="3">
    <source>
        <dbReference type="Proteomes" id="UP000691718"/>
    </source>
</evidence>
<proteinExistence type="predicted"/>
<keyword evidence="3" id="KW-1185">Reference proteome</keyword>
<dbReference type="EMBL" id="CAJQZP010000987">
    <property type="protein sequence ID" value="CAG5007029.1"/>
    <property type="molecule type" value="Genomic_DNA"/>
</dbReference>
<evidence type="ECO:0000313" key="2">
    <source>
        <dbReference type="EMBL" id="CAG5007029.1"/>
    </source>
</evidence>
<feature type="compositionally biased region" description="Polar residues" evidence="1">
    <location>
        <begin position="1"/>
        <end position="17"/>
    </location>
</feature>
<gene>
    <name evidence="2" type="ORF">PAPOLLO_LOCUS14845</name>
</gene>
<comment type="caution">
    <text evidence="2">The sequence shown here is derived from an EMBL/GenBank/DDBJ whole genome shotgun (WGS) entry which is preliminary data.</text>
</comment>
<name>A0A8S3XDH9_PARAO</name>
<dbReference type="Proteomes" id="UP000691718">
    <property type="component" value="Unassembled WGS sequence"/>
</dbReference>
<sequence>MTSRENITAQTTLPSARTSRKQNIEKDPEVDETLHFLREITSKAGQRDDANIFADYISSKLRKMEYYTMYSKTSNPEYYL</sequence>
<feature type="region of interest" description="Disordered" evidence="1">
    <location>
        <begin position="1"/>
        <end position="27"/>
    </location>
</feature>
<organism evidence="2 3">
    <name type="scientific">Parnassius apollo</name>
    <name type="common">Apollo butterfly</name>
    <name type="synonym">Papilio apollo</name>
    <dbReference type="NCBI Taxonomy" id="110799"/>
    <lineage>
        <taxon>Eukaryota</taxon>
        <taxon>Metazoa</taxon>
        <taxon>Ecdysozoa</taxon>
        <taxon>Arthropoda</taxon>
        <taxon>Hexapoda</taxon>
        <taxon>Insecta</taxon>
        <taxon>Pterygota</taxon>
        <taxon>Neoptera</taxon>
        <taxon>Endopterygota</taxon>
        <taxon>Lepidoptera</taxon>
        <taxon>Glossata</taxon>
        <taxon>Ditrysia</taxon>
        <taxon>Papilionoidea</taxon>
        <taxon>Papilionidae</taxon>
        <taxon>Parnassiinae</taxon>
        <taxon>Parnassini</taxon>
        <taxon>Parnassius</taxon>
        <taxon>Parnassius</taxon>
    </lineage>
</organism>
<reference evidence="2" key="1">
    <citation type="submission" date="2021-04" db="EMBL/GenBank/DDBJ databases">
        <authorList>
            <person name="Tunstrom K."/>
        </authorList>
    </citation>
    <scope>NUCLEOTIDE SEQUENCE</scope>
</reference>